<evidence type="ECO:0000256" key="2">
    <source>
        <dbReference type="ARBA" id="ARBA00022722"/>
    </source>
</evidence>
<dbReference type="InterPro" id="IPR013551">
    <property type="entry name" value="YicC-like_C"/>
</dbReference>
<evidence type="ECO:0000259" key="7">
    <source>
        <dbReference type="Pfam" id="PF08340"/>
    </source>
</evidence>
<evidence type="ECO:0000256" key="1">
    <source>
        <dbReference type="ARBA" id="ARBA00001968"/>
    </source>
</evidence>
<evidence type="ECO:0008006" key="10">
    <source>
        <dbReference type="Google" id="ProtNLM"/>
    </source>
</evidence>
<comment type="cofactor">
    <cofactor evidence="1">
        <name>a divalent metal cation</name>
        <dbReference type="ChEBI" id="CHEBI:60240"/>
    </cofactor>
</comment>
<evidence type="ECO:0000256" key="4">
    <source>
        <dbReference type="ARBA" id="ARBA00022801"/>
    </source>
</evidence>
<dbReference type="NCBIfam" id="TIGR00255">
    <property type="entry name" value="YicC/YloC family endoribonuclease"/>
    <property type="match status" value="1"/>
</dbReference>
<evidence type="ECO:0000256" key="5">
    <source>
        <dbReference type="ARBA" id="ARBA00035648"/>
    </source>
</evidence>
<comment type="similarity">
    <text evidence="5">Belongs to the YicC/YloC family.</text>
</comment>
<evidence type="ECO:0000259" key="6">
    <source>
        <dbReference type="Pfam" id="PF03755"/>
    </source>
</evidence>
<dbReference type="Pfam" id="PF03755">
    <property type="entry name" value="YicC-like_N"/>
    <property type="match status" value="1"/>
</dbReference>
<name>A0ABM7X8K0_9BACT</name>
<dbReference type="EMBL" id="AP025592">
    <property type="protein sequence ID" value="BDG08150.1"/>
    <property type="molecule type" value="Genomic_DNA"/>
</dbReference>
<evidence type="ECO:0000313" key="9">
    <source>
        <dbReference type="Proteomes" id="UP001162734"/>
    </source>
</evidence>
<reference evidence="9" key="1">
    <citation type="journal article" date="2022" name="Int. J. Syst. Evol. Microbiol.">
        <title>Anaeromyxobacter oryzae sp. nov., Anaeromyxobacter diazotrophicus sp. nov. and Anaeromyxobacter paludicola sp. nov., isolated from paddy soils.</title>
        <authorList>
            <person name="Itoh H."/>
            <person name="Xu Z."/>
            <person name="Mise K."/>
            <person name="Masuda Y."/>
            <person name="Ushijima N."/>
            <person name="Hayakawa C."/>
            <person name="Shiratori Y."/>
            <person name="Senoo K."/>
        </authorList>
    </citation>
    <scope>NUCLEOTIDE SEQUENCE [LARGE SCALE GENOMIC DNA]</scope>
    <source>
        <strain evidence="9">Red630</strain>
    </source>
</reference>
<proteinExistence type="inferred from homology"/>
<keyword evidence="2" id="KW-0540">Nuclease</keyword>
<dbReference type="Pfam" id="PF08340">
    <property type="entry name" value="YicC-like_C"/>
    <property type="match status" value="1"/>
</dbReference>
<keyword evidence="4" id="KW-0378">Hydrolase</keyword>
<feature type="domain" description="Endoribonuclease YicC-like C-terminal" evidence="7">
    <location>
        <begin position="172"/>
        <end position="291"/>
    </location>
</feature>
<dbReference type="RefSeq" id="WP_248345336.1">
    <property type="nucleotide sequence ID" value="NZ_AP025592.1"/>
</dbReference>
<dbReference type="PANTHER" id="PTHR30636:SF3">
    <property type="entry name" value="UPF0701 PROTEIN YICC"/>
    <property type="match status" value="1"/>
</dbReference>
<accession>A0ABM7X8K0</accession>
<feature type="domain" description="Endoribonuclease YicC-like N-terminal" evidence="6">
    <location>
        <begin position="2"/>
        <end position="155"/>
    </location>
</feature>
<organism evidence="8 9">
    <name type="scientific">Anaeromyxobacter paludicola</name>
    <dbReference type="NCBI Taxonomy" id="2918171"/>
    <lineage>
        <taxon>Bacteria</taxon>
        <taxon>Pseudomonadati</taxon>
        <taxon>Myxococcota</taxon>
        <taxon>Myxococcia</taxon>
        <taxon>Myxococcales</taxon>
        <taxon>Cystobacterineae</taxon>
        <taxon>Anaeromyxobacteraceae</taxon>
        <taxon>Anaeromyxobacter</taxon>
    </lineage>
</organism>
<dbReference type="InterPro" id="IPR005229">
    <property type="entry name" value="YicC/YloC-like"/>
</dbReference>
<dbReference type="InterPro" id="IPR013527">
    <property type="entry name" value="YicC-like_N"/>
</dbReference>
<sequence>MIRSMTGFGAGHGASGGEEIDLEIRSVNHKFCEVKARLPRELAVLELEVIRAVKDRLARGGVEVSIRRGAGRAALTPRVDAGLAAEYLRAFRDVGARLGLPGEVRLEDVLRADGVVSLEERTLDVEAARAAVAAALGGAIDSLTRMREREGEALEKDISSRLALVESFAARVEQLAPRSVEYHRDRIAERVSELTRGFNLDPARLAQEIALFADRIDVAEEVTRLRSHVAQMRGLMAGGDPAGRKMEFLVQEMHREVNTIGSKSQSAEIAAAVVVVKAEIERMREQVANVE</sequence>
<keyword evidence="9" id="KW-1185">Reference proteome</keyword>
<protein>
    <recommendedName>
        <fullName evidence="10">YicC family protein</fullName>
    </recommendedName>
</protein>
<dbReference type="Proteomes" id="UP001162734">
    <property type="component" value="Chromosome"/>
</dbReference>
<evidence type="ECO:0000256" key="3">
    <source>
        <dbReference type="ARBA" id="ARBA00022759"/>
    </source>
</evidence>
<evidence type="ECO:0000313" key="8">
    <source>
        <dbReference type="EMBL" id="BDG08150.1"/>
    </source>
</evidence>
<gene>
    <name evidence="8" type="ORF">AMPC_12630</name>
</gene>
<dbReference type="PANTHER" id="PTHR30636">
    <property type="entry name" value="UPF0701 PROTEIN YICC"/>
    <property type="match status" value="1"/>
</dbReference>
<keyword evidence="3" id="KW-0255">Endonuclease</keyword>